<dbReference type="CDD" id="cd16273">
    <property type="entry name" value="SNM1A-1C-like_MBL-fold"/>
    <property type="match status" value="1"/>
</dbReference>
<protein>
    <submittedName>
        <fullName evidence="8">LAME_0F17590g1_1</fullName>
    </submittedName>
</protein>
<dbReference type="GO" id="GO:0036297">
    <property type="term" value="P:interstrand cross-link repair"/>
    <property type="evidence" value="ECO:0007669"/>
    <property type="project" value="TreeGrafter"/>
</dbReference>
<evidence type="ECO:0000256" key="1">
    <source>
        <dbReference type="ARBA" id="ARBA00004123"/>
    </source>
</evidence>
<proteinExistence type="inferred from homology"/>
<gene>
    <name evidence="8" type="ORF">LAME_0F17590G</name>
</gene>
<dbReference type="GO" id="GO:0035312">
    <property type="term" value="F:5'-3' DNA exonuclease activity"/>
    <property type="evidence" value="ECO:0007669"/>
    <property type="project" value="TreeGrafter"/>
</dbReference>
<evidence type="ECO:0000256" key="4">
    <source>
        <dbReference type="ARBA" id="ARBA00023204"/>
    </source>
</evidence>
<dbReference type="GO" id="GO:0005634">
    <property type="term" value="C:nucleus"/>
    <property type="evidence" value="ECO:0007669"/>
    <property type="project" value="UniProtKB-SubCell"/>
</dbReference>
<evidence type="ECO:0000256" key="2">
    <source>
        <dbReference type="ARBA" id="ARBA00010304"/>
    </source>
</evidence>
<organism evidence="8 9">
    <name type="scientific">Lachancea meyersii CBS 8951</name>
    <dbReference type="NCBI Taxonomy" id="1266667"/>
    <lineage>
        <taxon>Eukaryota</taxon>
        <taxon>Fungi</taxon>
        <taxon>Dikarya</taxon>
        <taxon>Ascomycota</taxon>
        <taxon>Saccharomycotina</taxon>
        <taxon>Saccharomycetes</taxon>
        <taxon>Saccharomycetales</taxon>
        <taxon>Saccharomycetaceae</taxon>
        <taxon>Lachancea</taxon>
    </lineage>
</organism>
<dbReference type="EMBL" id="LT598477">
    <property type="protein sequence ID" value="SCU96833.1"/>
    <property type="molecule type" value="Genomic_DNA"/>
</dbReference>
<dbReference type="AlphaFoldDB" id="A0A1G4JZZ3"/>
<dbReference type="Pfam" id="PF07522">
    <property type="entry name" value="DRMBL"/>
    <property type="match status" value="1"/>
</dbReference>
<keyword evidence="4" id="KW-0234">DNA repair</keyword>
<evidence type="ECO:0000259" key="7">
    <source>
        <dbReference type="SMART" id="SM00849"/>
    </source>
</evidence>
<keyword evidence="5" id="KW-0539">Nucleus</keyword>
<dbReference type="Gene3D" id="3.60.15.10">
    <property type="entry name" value="Ribonuclease Z/Hydroxyacylglutathione hydrolase-like"/>
    <property type="match status" value="1"/>
</dbReference>
<dbReference type="PANTHER" id="PTHR23240:SF6">
    <property type="entry name" value="DNA CROSS-LINK REPAIR 1A PROTEIN"/>
    <property type="match status" value="1"/>
</dbReference>
<feature type="domain" description="Metallo-beta-lactamase" evidence="7">
    <location>
        <begin position="226"/>
        <end position="383"/>
    </location>
</feature>
<keyword evidence="9" id="KW-1185">Reference proteome</keyword>
<feature type="compositionally biased region" description="Polar residues" evidence="6">
    <location>
        <begin position="87"/>
        <end position="98"/>
    </location>
</feature>
<evidence type="ECO:0000313" key="8">
    <source>
        <dbReference type="EMBL" id="SCU96833.1"/>
    </source>
</evidence>
<comment type="similarity">
    <text evidence="2">Belongs to the DNA repair metallo-beta-lactamase (DRMBL) family.</text>
</comment>
<keyword evidence="3" id="KW-0227">DNA damage</keyword>
<dbReference type="InterPro" id="IPR011084">
    <property type="entry name" value="DRMBL"/>
</dbReference>
<accession>A0A1G4JZZ3</accession>
<reference evidence="9" key="1">
    <citation type="submission" date="2016-03" db="EMBL/GenBank/DDBJ databases">
        <authorList>
            <person name="Devillers Hugo."/>
        </authorList>
    </citation>
    <scope>NUCLEOTIDE SEQUENCE [LARGE SCALE GENOMIC DNA]</scope>
</reference>
<evidence type="ECO:0000256" key="6">
    <source>
        <dbReference type="SAM" id="MobiDB-lite"/>
    </source>
</evidence>
<dbReference type="SUPFAM" id="SSF56281">
    <property type="entry name" value="Metallo-hydrolase/oxidoreductase"/>
    <property type="match status" value="1"/>
</dbReference>
<dbReference type="Proteomes" id="UP000191144">
    <property type="component" value="Chromosome F"/>
</dbReference>
<dbReference type="InterPro" id="IPR001279">
    <property type="entry name" value="Metallo-B-lactamas"/>
</dbReference>
<evidence type="ECO:0000256" key="5">
    <source>
        <dbReference type="ARBA" id="ARBA00023242"/>
    </source>
</evidence>
<dbReference type="PANTHER" id="PTHR23240">
    <property type="entry name" value="DNA CROSS-LINK REPAIR PROTEIN PSO2/SNM1-RELATED"/>
    <property type="match status" value="1"/>
</dbReference>
<dbReference type="SMART" id="SM00849">
    <property type="entry name" value="Lactamase_B"/>
    <property type="match status" value="1"/>
</dbReference>
<dbReference type="Gene3D" id="3.40.50.12650">
    <property type="match status" value="1"/>
</dbReference>
<dbReference type="InterPro" id="IPR036866">
    <property type="entry name" value="RibonucZ/Hydroxyglut_hydro"/>
</dbReference>
<dbReference type="GO" id="GO:0006303">
    <property type="term" value="P:double-strand break repair via nonhomologous end joining"/>
    <property type="evidence" value="ECO:0007669"/>
    <property type="project" value="TreeGrafter"/>
</dbReference>
<sequence length="639" mass="73112">MPGNKRQRTLVDFKIPKTDILRGNQPKEPQSAPLYIDLECDEVDVSAVVKQETATNGRELFVTDEDDEVIENAVEVSGKPEIDRNTASKLECGSQSESCDSDLPRNDDSVYDLTNEPQKLELQENNSNTKIRRHSKEFPIKLRHRPEKKPRVSRLPSKVDTELPGSELKPVVSIPEVGQEQQVLCPVCGVVLTSLEIHEREAHCDNCLTTGPPSTAKRTGRPLPKLPNVKKIRFTNHTIVVDGFNFDSDPAINQYFLSHFHADHYMGVKKSWTQGSIYCSKVSADLLSYKFKVPYERIVALPQDVTVQVAEGVSVISFDANHCPGSFVFLFREFDKDDNTIQWVLHTGDFRSNNELISRVNAYTNNAHIDKVYLDTTYMYPSYHFPLQGSVLDATSAFTDQLNTVGFKKLFGDRQSSIMNFLSKSLRQRHLYKFVFVVGTYTIGKEKLAVAIAQKLGTKIFLPKDTTKHRIFQTYESIFPEGIITHDITKSCVHLVSMRTLATKESLQFYFKPIAHIYEDMVAFSPTGWSFKSGGKFIKLYESLEQKRIHTLELLDDTKVDHMDAASLLSQYKRQARFQVFRVPYSEHSSFKELANFCSKLPWIKMIPTVNTRDTYMVQQMEGWFKAWKSIQDERRLQL</sequence>
<dbReference type="GO" id="GO:0003684">
    <property type="term" value="F:damaged DNA binding"/>
    <property type="evidence" value="ECO:0007669"/>
    <property type="project" value="TreeGrafter"/>
</dbReference>
<feature type="region of interest" description="Disordered" evidence="6">
    <location>
        <begin position="78"/>
        <end position="107"/>
    </location>
</feature>
<evidence type="ECO:0000256" key="3">
    <source>
        <dbReference type="ARBA" id="ARBA00022763"/>
    </source>
</evidence>
<dbReference type="OrthoDB" id="262529at2759"/>
<name>A0A1G4JZZ3_9SACH</name>
<evidence type="ECO:0000313" key="9">
    <source>
        <dbReference type="Proteomes" id="UP000191144"/>
    </source>
</evidence>
<comment type="subcellular location">
    <subcellularLocation>
        <location evidence="1">Nucleus</location>
    </subcellularLocation>
</comment>